<feature type="compositionally biased region" description="Polar residues" evidence="5">
    <location>
        <begin position="284"/>
        <end position="299"/>
    </location>
</feature>
<evidence type="ECO:0000313" key="7">
    <source>
        <dbReference type="Proteomes" id="UP000799771"/>
    </source>
</evidence>
<dbReference type="InterPro" id="IPR000637">
    <property type="entry name" value="HMGI/Y_DNA-bd_CS"/>
</dbReference>
<evidence type="ECO:0000256" key="5">
    <source>
        <dbReference type="SAM" id="MobiDB-lite"/>
    </source>
</evidence>
<feature type="compositionally biased region" description="Low complexity" evidence="5">
    <location>
        <begin position="989"/>
        <end position="1003"/>
    </location>
</feature>
<evidence type="ECO:0000256" key="1">
    <source>
        <dbReference type="ARBA" id="ARBA00004123"/>
    </source>
</evidence>
<protein>
    <submittedName>
        <fullName evidence="6">Uncharacterized protein</fullName>
    </submittedName>
</protein>
<dbReference type="SMART" id="SM00384">
    <property type="entry name" value="AT_hook"/>
    <property type="match status" value="2"/>
</dbReference>
<dbReference type="GO" id="GO:0003677">
    <property type="term" value="F:DNA binding"/>
    <property type="evidence" value="ECO:0007669"/>
    <property type="project" value="UniProtKB-KW"/>
</dbReference>
<evidence type="ECO:0000256" key="3">
    <source>
        <dbReference type="ARBA" id="ARBA00023125"/>
    </source>
</evidence>
<proteinExistence type="predicted"/>
<gene>
    <name evidence="6" type="ORF">P153DRAFT_366037</name>
</gene>
<dbReference type="AlphaFoldDB" id="A0A6A6AJ37"/>
<feature type="compositionally biased region" description="Low complexity" evidence="5">
    <location>
        <begin position="804"/>
        <end position="819"/>
    </location>
</feature>
<reference evidence="6" key="1">
    <citation type="journal article" date="2020" name="Stud. Mycol.">
        <title>101 Dothideomycetes genomes: a test case for predicting lifestyles and emergence of pathogens.</title>
        <authorList>
            <person name="Haridas S."/>
            <person name="Albert R."/>
            <person name="Binder M."/>
            <person name="Bloem J."/>
            <person name="Labutti K."/>
            <person name="Salamov A."/>
            <person name="Andreopoulos B."/>
            <person name="Baker S."/>
            <person name="Barry K."/>
            <person name="Bills G."/>
            <person name="Bluhm B."/>
            <person name="Cannon C."/>
            <person name="Castanera R."/>
            <person name="Culley D."/>
            <person name="Daum C."/>
            <person name="Ezra D."/>
            <person name="Gonzalez J."/>
            <person name="Henrissat B."/>
            <person name="Kuo A."/>
            <person name="Liang C."/>
            <person name="Lipzen A."/>
            <person name="Lutzoni F."/>
            <person name="Magnuson J."/>
            <person name="Mondo S."/>
            <person name="Nolan M."/>
            <person name="Ohm R."/>
            <person name="Pangilinan J."/>
            <person name="Park H.-J."/>
            <person name="Ramirez L."/>
            <person name="Alfaro M."/>
            <person name="Sun H."/>
            <person name="Tritt A."/>
            <person name="Yoshinaga Y."/>
            <person name="Zwiers L.-H."/>
            <person name="Turgeon B."/>
            <person name="Goodwin S."/>
            <person name="Spatafora J."/>
            <person name="Crous P."/>
            <person name="Grigoriev I."/>
        </authorList>
    </citation>
    <scope>NUCLEOTIDE SEQUENCE</scope>
    <source>
        <strain evidence="6">CBS 119687</strain>
    </source>
</reference>
<dbReference type="RefSeq" id="XP_033524838.1">
    <property type="nucleotide sequence ID" value="XM_033667957.1"/>
</dbReference>
<dbReference type="PROSITE" id="PS00354">
    <property type="entry name" value="HMGI_Y"/>
    <property type="match status" value="1"/>
</dbReference>
<feature type="compositionally biased region" description="Low complexity" evidence="5">
    <location>
        <begin position="583"/>
        <end position="594"/>
    </location>
</feature>
<feature type="region of interest" description="Disordered" evidence="5">
    <location>
        <begin position="486"/>
        <end position="628"/>
    </location>
</feature>
<comment type="subcellular location">
    <subcellularLocation>
        <location evidence="1">Nucleus</location>
    </subcellularLocation>
</comment>
<feature type="compositionally biased region" description="Acidic residues" evidence="5">
    <location>
        <begin position="246"/>
        <end position="255"/>
    </location>
</feature>
<feature type="region of interest" description="Disordered" evidence="5">
    <location>
        <begin position="948"/>
        <end position="968"/>
    </location>
</feature>
<dbReference type="InterPro" id="IPR017956">
    <property type="entry name" value="AT_hook_DNA-bd_motif"/>
</dbReference>
<feature type="region of interest" description="Disordered" evidence="5">
    <location>
        <begin position="1"/>
        <end position="352"/>
    </location>
</feature>
<keyword evidence="2" id="KW-0677">Repeat</keyword>
<feature type="region of interest" description="Disordered" evidence="5">
    <location>
        <begin position="409"/>
        <end position="467"/>
    </location>
</feature>
<keyword evidence="3" id="KW-0238">DNA-binding</keyword>
<feature type="region of interest" description="Disordered" evidence="5">
    <location>
        <begin position="982"/>
        <end position="1041"/>
    </location>
</feature>
<dbReference type="PRINTS" id="PR00929">
    <property type="entry name" value="ATHOOK"/>
</dbReference>
<keyword evidence="4" id="KW-0539">Nucleus</keyword>
<feature type="compositionally biased region" description="Polar residues" evidence="5">
    <location>
        <begin position="877"/>
        <end position="886"/>
    </location>
</feature>
<evidence type="ECO:0000313" key="6">
    <source>
        <dbReference type="EMBL" id="KAF2130451.1"/>
    </source>
</evidence>
<accession>A0A6A6AJ37</accession>
<feature type="compositionally biased region" description="Acidic residues" evidence="5">
    <location>
        <begin position="308"/>
        <end position="334"/>
    </location>
</feature>
<evidence type="ECO:0000256" key="2">
    <source>
        <dbReference type="ARBA" id="ARBA00022737"/>
    </source>
</evidence>
<keyword evidence="7" id="KW-1185">Reference proteome</keyword>
<name>A0A6A6AJ37_9PLEO</name>
<dbReference type="GO" id="GO:0005634">
    <property type="term" value="C:nucleus"/>
    <property type="evidence" value="ECO:0007669"/>
    <property type="project" value="UniProtKB-SubCell"/>
</dbReference>
<feature type="compositionally biased region" description="Polar residues" evidence="5">
    <location>
        <begin position="43"/>
        <end position="70"/>
    </location>
</feature>
<feature type="compositionally biased region" description="Polar residues" evidence="5">
    <location>
        <begin position="595"/>
        <end position="610"/>
    </location>
</feature>
<feature type="compositionally biased region" description="Basic residues" evidence="5">
    <location>
        <begin position="142"/>
        <end position="156"/>
    </location>
</feature>
<dbReference type="GeneID" id="54408389"/>
<dbReference type="Proteomes" id="UP000799771">
    <property type="component" value="Unassembled WGS sequence"/>
</dbReference>
<feature type="compositionally biased region" description="Basic residues" evidence="5">
    <location>
        <begin position="711"/>
        <end position="720"/>
    </location>
</feature>
<dbReference type="GO" id="GO:0000785">
    <property type="term" value="C:chromatin"/>
    <property type="evidence" value="ECO:0007669"/>
    <property type="project" value="InterPro"/>
</dbReference>
<feature type="compositionally biased region" description="Low complexity" evidence="5">
    <location>
        <begin position="1013"/>
        <end position="1029"/>
    </location>
</feature>
<feature type="compositionally biased region" description="Polar residues" evidence="5">
    <location>
        <begin position="532"/>
        <end position="544"/>
    </location>
</feature>
<feature type="compositionally biased region" description="Polar residues" evidence="5">
    <location>
        <begin position="99"/>
        <end position="113"/>
    </location>
</feature>
<dbReference type="OrthoDB" id="3946221at2759"/>
<dbReference type="GO" id="GO:0006355">
    <property type="term" value="P:regulation of DNA-templated transcription"/>
    <property type="evidence" value="ECO:0007669"/>
    <property type="project" value="InterPro"/>
</dbReference>
<organism evidence="6 7">
    <name type="scientific">Dothidotthia symphoricarpi CBS 119687</name>
    <dbReference type="NCBI Taxonomy" id="1392245"/>
    <lineage>
        <taxon>Eukaryota</taxon>
        <taxon>Fungi</taxon>
        <taxon>Dikarya</taxon>
        <taxon>Ascomycota</taxon>
        <taxon>Pezizomycotina</taxon>
        <taxon>Dothideomycetes</taxon>
        <taxon>Pleosporomycetidae</taxon>
        <taxon>Pleosporales</taxon>
        <taxon>Dothidotthiaceae</taxon>
        <taxon>Dothidotthia</taxon>
    </lineage>
</organism>
<feature type="compositionally biased region" description="Polar residues" evidence="5">
    <location>
        <begin position="423"/>
        <end position="435"/>
    </location>
</feature>
<dbReference type="InterPro" id="IPR000116">
    <property type="entry name" value="HMGA"/>
</dbReference>
<feature type="region of interest" description="Disordered" evidence="5">
    <location>
        <begin position="650"/>
        <end position="886"/>
    </location>
</feature>
<dbReference type="PRINTS" id="PR00930">
    <property type="entry name" value="HIGHMOBLTYIY"/>
</dbReference>
<feature type="compositionally biased region" description="Basic and acidic residues" evidence="5">
    <location>
        <begin position="793"/>
        <end position="803"/>
    </location>
</feature>
<sequence length="1228" mass="134389">MAPRGRLTSASENAYDSSPDPLSMSMNSNNRRKTTRTPKEALRNSSPNKQNLRPDASETNPSSPSKSMVLNTPRVGASSPWRIKVTVQAEPGTDEENADSPSVNRYTRTQTITVPLKDADSPSPVKRTRGRPRKSDIGTTTKPKRSGTPVRRKTQSKTRDHSIGAAGSSAADVDTDAPPKRPRGRPRKSVQPATEDEDTIVVEIPETQNSRSLEAKFAPKPLISNQTRARKGTPRSNKIAPVVISSDEDSDEDSDVLTPTSGDEEDAGGKATTPDPYVSRTARQDSSMPSEKSSVQSSAEPEARPSLEYEDDDEYAQPFDDADDDDDDIGDDNAPDVTNFAFEEGTTRMPDDMTILDSENFSMISVDSLPSNGGLSSPLKPAEPENIASMLQHEYLRPSTLGSIRLESKMATNSSPGPPRSVPASSMTVDSSRSATAPRYKTPVVDAENPSEPPAIEPAQITAPKMETPRLGRVVTAGVALQGLVDPVHLTPEPSQTAQNEKQSDRLNDLFRGFSTGTRKDLRAGLRLGEQLAQSKTKEQSSPVPSKPIKAQPEAAPKESVFRTQRKQRSRLLTPEEQDELVTTETSPPAEETSVQYPTLAVTQENNQIPSPAESEKEMNWGTDAAPVGTLSAEGKRFMTVRNEHGEMLRGTQIAVTADHDKKEDNYDDIWQEEASRSSISPESEESPAERSPQHQDLFAEEGRIGPARGKAGRAWRRKNATSPVDLLTPPVTESAAPVATSLEKSKTDEVETVTTQDDESDDESAKSDASDDTGMFFQSNLPSVFNKRRSHDLKQRKADKLDLSLLMNESASLLSESSPPVVAKKTPAGRKSNPFLDTPPRFPACPTSPKKSSPLRRELRGSDISSDTSRHEDNESSLPLVQSSPFRVRVDDDSLVSVTSDQRQLRDEMEGVAVSSIRRVRNEADGYLEAYETQDRSLDEIEEVTEASKTGLQDTSVMPSSPPQARQNLEQRMRSIAAMRETAQRAMQSTSSKTTQPKQQQPDSEMTDASDDQATSTSSTQHTPPTSESHPEDTQPGPISRMTSTLWTAVARPEPAPQHPILSKLTPLPKLEPWTKTHYKALDTLYTTHLKHPALFSPSPSTSTSRTSPLAQTNARLLAHFLATTNHPYVGATFSAWGYSMQMTQELVVLAAVFMQLLSLESVDEYERVVGKRIQRGDCAPGVSGTRILGEEVVRRLATVVMGESVRRDEKAGRRIERREGLTVVWP</sequence>
<evidence type="ECO:0000256" key="4">
    <source>
        <dbReference type="ARBA" id="ARBA00023242"/>
    </source>
</evidence>
<dbReference type="EMBL" id="ML977504">
    <property type="protein sequence ID" value="KAF2130451.1"/>
    <property type="molecule type" value="Genomic_DNA"/>
</dbReference>